<dbReference type="EMBL" id="CP022983">
    <property type="protein sequence ID" value="ASV69582.1"/>
    <property type="molecule type" value="Genomic_DNA"/>
</dbReference>
<dbReference type="AlphaFoldDB" id="A0A248TN48"/>
<dbReference type="Pfam" id="PF13473">
    <property type="entry name" value="Cupredoxin_1"/>
    <property type="match status" value="1"/>
</dbReference>
<dbReference type="RefSeq" id="WP_095373146.1">
    <property type="nucleotide sequence ID" value="NZ_CP022983.1"/>
</dbReference>
<dbReference type="InterPro" id="IPR028096">
    <property type="entry name" value="EfeO_Cupredoxin"/>
</dbReference>
<protein>
    <recommendedName>
        <fullName evidence="1">EfeO-type cupredoxin-like domain-containing protein</fullName>
    </recommendedName>
</protein>
<dbReference type="Proteomes" id="UP000215137">
    <property type="component" value="Chromosome"/>
</dbReference>
<accession>A0A248TN48</accession>
<proteinExistence type="predicted"/>
<dbReference type="Gene3D" id="2.60.40.420">
    <property type="entry name" value="Cupredoxins - blue copper proteins"/>
    <property type="match status" value="1"/>
</dbReference>
<keyword evidence="3" id="KW-1185">Reference proteome</keyword>
<dbReference type="OrthoDB" id="9773354at2"/>
<organism evidence="2 3">
    <name type="scientific">Cytobacillus kochii</name>
    <dbReference type="NCBI Taxonomy" id="859143"/>
    <lineage>
        <taxon>Bacteria</taxon>
        <taxon>Bacillati</taxon>
        <taxon>Bacillota</taxon>
        <taxon>Bacilli</taxon>
        <taxon>Bacillales</taxon>
        <taxon>Bacillaceae</taxon>
        <taxon>Cytobacillus</taxon>
    </lineage>
</organism>
<name>A0A248TN48_9BACI</name>
<gene>
    <name evidence="2" type="ORF">CKF48_21085</name>
</gene>
<evidence type="ECO:0000313" key="2">
    <source>
        <dbReference type="EMBL" id="ASV69582.1"/>
    </source>
</evidence>
<evidence type="ECO:0000259" key="1">
    <source>
        <dbReference type="Pfam" id="PF13473"/>
    </source>
</evidence>
<reference evidence="2 3" key="1">
    <citation type="submission" date="2017-08" db="EMBL/GenBank/DDBJ databases">
        <title>Complete Genome Sequence of Bacillus kochii Oregon-R-modENCODE STRAIN BDGP4, isolated from Drosophila melanogaster gut.</title>
        <authorList>
            <person name="Wan K.H."/>
            <person name="Yu C."/>
            <person name="Park S."/>
            <person name="Hammonds A.S."/>
            <person name="Booth B.W."/>
            <person name="Celniker S.E."/>
        </authorList>
    </citation>
    <scope>NUCLEOTIDE SEQUENCE [LARGE SCALE GENOMIC DNA]</scope>
    <source>
        <strain evidence="2 3">BDGP4</strain>
    </source>
</reference>
<dbReference type="KEGG" id="bko:CKF48_21085"/>
<evidence type="ECO:0000313" key="3">
    <source>
        <dbReference type="Proteomes" id="UP000215137"/>
    </source>
</evidence>
<sequence>MKFLIITKQTIITVLLLIALIASASVWLISKNGSLAVFGNTTETTREIEMVTTEYKTTMENGEEMEVYRWDPGTVFLEVGEKVNLNILGVMGKEHSFYIEGTDIKGVVQKGEETKVPLQFDEKGTYQLICHNHSQEEDHGKMIAYIVVQ</sequence>
<dbReference type="InterPro" id="IPR008972">
    <property type="entry name" value="Cupredoxin"/>
</dbReference>
<feature type="domain" description="EfeO-type cupredoxin-like" evidence="1">
    <location>
        <begin position="53"/>
        <end position="144"/>
    </location>
</feature>
<dbReference type="SUPFAM" id="SSF49503">
    <property type="entry name" value="Cupredoxins"/>
    <property type="match status" value="1"/>
</dbReference>